<dbReference type="EMBL" id="CADCUR010000303">
    <property type="protein sequence ID" value="CAA9430344.1"/>
    <property type="molecule type" value="Genomic_DNA"/>
</dbReference>
<dbReference type="Pfam" id="PF02894">
    <property type="entry name" value="GFO_IDH_MocA_C"/>
    <property type="match status" value="1"/>
</dbReference>
<evidence type="ECO:0000259" key="2">
    <source>
        <dbReference type="Pfam" id="PF02894"/>
    </source>
</evidence>
<organism evidence="4">
    <name type="scientific">uncultured Pyrinomonadaceae bacterium</name>
    <dbReference type="NCBI Taxonomy" id="2283094"/>
    <lineage>
        <taxon>Bacteria</taxon>
        <taxon>Pseudomonadati</taxon>
        <taxon>Acidobacteriota</taxon>
        <taxon>Blastocatellia</taxon>
        <taxon>Blastocatellales</taxon>
        <taxon>Pyrinomonadaceae</taxon>
        <taxon>environmental samples</taxon>
    </lineage>
</organism>
<dbReference type="InterPro" id="IPR036291">
    <property type="entry name" value="NAD(P)-bd_dom_sf"/>
</dbReference>
<feature type="domain" description="Gfo/Idh/MocA-like oxidoreductase N-terminal" evidence="1">
    <location>
        <begin position="4"/>
        <end position="119"/>
    </location>
</feature>
<dbReference type="InterPro" id="IPR000683">
    <property type="entry name" value="Gfo/Idh/MocA-like_OxRdtase_N"/>
</dbReference>
<reference evidence="4" key="1">
    <citation type="submission" date="2020-02" db="EMBL/GenBank/DDBJ databases">
        <authorList>
            <person name="Meier V. D."/>
        </authorList>
    </citation>
    <scope>NUCLEOTIDE SEQUENCE</scope>
    <source>
        <strain evidence="4">AVDCRST_MAG74</strain>
    </source>
</reference>
<dbReference type="Gene3D" id="3.40.50.720">
    <property type="entry name" value="NAD(P)-binding Rossmann-like Domain"/>
    <property type="match status" value="1"/>
</dbReference>
<name>A0A6J4Q2J2_9BACT</name>
<dbReference type="PANTHER" id="PTHR43377:SF1">
    <property type="entry name" value="BILIVERDIN REDUCTASE A"/>
    <property type="match status" value="1"/>
</dbReference>
<dbReference type="InterPro" id="IPR051450">
    <property type="entry name" value="Gfo/Idh/MocA_Oxidoreductases"/>
</dbReference>
<dbReference type="Pfam" id="PF22725">
    <property type="entry name" value="GFO_IDH_MocA_C3"/>
    <property type="match status" value="1"/>
</dbReference>
<feature type="domain" description="Gfo/Idh/MocA-like oxidoreductase C-terminal" evidence="2">
    <location>
        <begin position="269"/>
        <end position="318"/>
    </location>
</feature>
<evidence type="ECO:0008006" key="5">
    <source>
        <dbReference type="Google" id="ProtNLM"/>
    </source>
</evidence>
<dbReference type="SUPFAM" id="SSF51735">
    <property type="entry name" value="NAD(P)-binding Rossmann-fold domains"/>
    <property type="match status" value="1"/>
</dbReference>
<gene>
    <name evidence="4" type="ORF">AVDCRST_MAG74-3648</name>
</gene>
<sequence length="322" mass="36281">MDKIKIGIIGTGYMGGTHAQLYARSERAAVHAVYDIRPERMERVSKQTGAKCMESGEQVIESCDAIIVTTPNSKHTALTIAAANAGKAVFSEKPMATNLTEARAVLEASKNARVFQVGHNRRFAPVYVKLKELINEDRVHSAHIKMNRGELQNPEWTGEAEVTGGFLYETTIHLFDMMRFQFGEVAEMLAFGSSQTYPETDNFSVLLKFVNGLHATFCSAADASWIFPFERVEAFCEHRTIMTQEMENLTDSRGTDPNFQFFSWHLLSKEERWGYSQENEQFIDAILNETEPPVTAFDGYKSVELVEACYKAVKTGERIVFD</sequence>
<protein>
    <recommendedName>
        <fullName evidence="5">Inositol 2-dehydrogenase</fullName>
    </recommendedName>
</protein>
<dbReference type="Pfam" id="PF01408">
    <property type="entry name" value="GFO_IDH_MocA"/>
    <property type="match status" value="1"/>
</dbReference>
<dbReference type="PANTHER" id="PTHR43377">
    <property type="entry name" value="BILIVERDIN REDUCTASE A"/>
    <property type="match status" value="1"/>
</dbReference>
<evidence type="ECO:0000313" key="4">
    <source>
        <dbReference type="EMBL" id="CAA9430344.1"/>
    </source>
</evidence>
<feature type="domain" description="GFO/IDH/MocA-like oxidoreductase" evidence="3">
    <location>
        <begin position="129"/>
        <end position="237"/>
    </location>
</feature>
<accession>A0A6J4Q2J2</accession>
<dbReference type="SUPFAM" id="SSF55347">
    <property type="entry name" value="Glyceraldehyde-3-phosphate dehydrogenase-like, C-terminal domain"/>
    <property type="match status" value="1"/>
</dbReference>
<evidence type="ECO:0000259" key="3">
    <source>
        <dbReference type="Pfam" id="PF22725"/>
    </source>
</evidence>
<dbReference type="GO" id="GO:0000166">
    <property type="term" value="F:nucleotide binding"/>
    <property type="evidence" value="ECO:0007669"/>
    <property type="project" value="InterPro"/>
</dbReference>
<dbReference type="AlphaFoldDB" id="A0A6J4Q2J2"/>
<evidence type="ECO:0000259" key="1">
    <source>
        <dbReference type="Pfam" id="PF01408"/>
    </source>
</evidence>
<dbReference type="InterPro" id="IPR055170">
    <property type="entry name" value="GFO_IDH_MocA-like_dom"/>
</dbReference>
<proteinExistence type="predicted"/>
<dbReference type="InterPro" id="IPR004104">
    <property type="entry name" value="Gfo/Idh/MocA-like_OxRdtase_C"/>
</dbReference>
<dbReference type="Gene3D" id="3.30.360.10">
    <property type="entry name" value="Dihydrodipicolinate Reductase, domain 2"/>
    <property type="match status" value="1"/>
</dbReference>